<proteinExistence type="predicted"/>
<feature type="compositionally biased region" description="Polar residues" evidence="1">
    <location>
        <begin position="63"/>
        <end position="74"/>
    </location>
</feature>
<name>A0A7R9MDE9_9ACAR</name>
<dbReference type="EMBL" id="CAJPVJ010014070">
    <property type="protein sequence ID" value="CAG2175171.1"/>
    <property type="molecule type" value="Genomic_DNA"/>
</dbReference>
<feature type="compositionally biased region" description="Polar residues" evidence="1">
    <location>
        <begin position="29"/>
        <end position="42"/>
    </location>
</feature>
<accession>A0A7R9MDE9</accession>
<reference evidence="2" key="1">
    <citation type="submission" date="2020-11" db="EMBL/GenBank/DDBJ databases">
        <authorList>
            <person name="Tran Van P."/>
        </authorList>
    </citation>
    <scope>NUCLEOTIDE SEQUENCE</scope>
</reference>
<evidence type="ECO:0000313" key="3">
    <source>
        <dbReference type="Proteomes" id="UP000728032"/>
    </source>
</evidence>
<dbReference type="Proteomes" id="UP000728032">
    <property type="component" value="Unassembled WGS sequence"/>
</dbReference>
<sequence length="364" mass="39548">MCPQLESLSRRRMKDLMSSIGDKPGVQTLDPTPHSSGPTSDWTRSRFLGAVGRIHGNDTLLATTHTSGNTTQMATKDPKIEKFSGDDSTDVNDWLARLELRFLNRNITTDKLKLSKTASLVTGEAFRFFASTVAPIRSTIMWEDFHQRFTQRFRSLEPNPCAQPMRHTMPDISSQHVVKNCDVSELPAQAYQRNSLFVAIASALASALAIHSRTRVPKSPGSSRTLKESVEWSSTDLDKMNNTAVVSIRYLSTEHTINSYSPIFVILDMALYMPVLLRGAIGTAVGSGVGAGLRETMGGVKSALGGDNTMLGKATGAVTGVIGQGAAVGDKVSTVPEKIYLEKALDQVHMVVQPVVFLVEMGVH</sequence>
<protein>
    <submittedName>
        <fullName evidence="2">Uncharacterized protein</fullName>
    </submittedName>
</protein>
<dbReference type="EMBL" id="OC928895">
    <property type="protein sequence ID" value="CAD7657985.1"/>
    <property type="molecule type" value="Genomic_DNA"/>
</dbReference>
<gene>
    <name evidence="2" type="ORF">ONB1V03_LOCUS14610</name>
</gene>
<evidence type="ECO:0000256" key="1">
    <source>
        <dbReference type="SAM" id="MobiDB-lite"/>
    </source>
</evidence>
<feature type="region of interest" description="Disordered" evidence="1">
    <location>
        <begin position="63"/>
        <end position="82"/>
    </location>
</feature>
<feature type="region of interest" description="Disordered" evidence="1">
    <location>
        <begin position="18"/>
        <end position="42"/>
    </location>
</feature>
<dbReference type="AlphaFoldDB" id="A0A7R9MDE9"/>
<keyword evidence="3" id="KW-1185">Reference proteome</keyword>
<organism evidence="2">
    <name type="scientific">Oppiella nova</name>
    <dbReference type="NCBI Taxonomy" id="334625"/>
    <lineage>
        <taxon>Eukaryota</taxon>
        <taxon>Metazoa</taxon>
        <taxon>Ecdysozoa</taxon>
        <taxon>Arthropoda</taxon>
        <taxon>Chelicerata</taxon>
        <taxon>Arachnida</taxon>
        <taxon>Acari</taxon>
        <taxon>Acariformes</taxon>
        <taxon>Sarcoptiformes</taxon>
        <taxon>Oribatida</taxon>
        <taxon>Brachypylina</taxon>
        <taxon>Oppioidea</taxon>
        <taxon>Oppiidae</taxon>
        <taxon>Oppiella</taxon>
    </lineage>
</organism>
<evidence type="ECO:0000313" key="2">
    <source>
        <dbReference type="EMBL" id="CAD7657985.1"/>
    </source>
</evidence>